<evidence type="ECO:0000313" key="3">
    <source>
        <dbReference type="Proteomes" id="UP000289411"/>
    </source>
</evidence>
<comment type="caution">
    <text evidence="2">The sequence shown here is derived from an EMBL/GenBank/DDBJ whole genome shotgun (WGS) entry which is preliminary data.</text>
</comment>
<feature type="transmembrane region" description="Helical" evidence="1">
    <location>
        <begin position="12"/>
        <end position="35"/>
    </location>
</feature>
<keyword evidence="3" id="KW-1185">Reference proteome</keyword>
<proteinExistence type="predicted"/>
<keyword evidence="1" id="KW-0472">Membrane</keyword>
<reference evidence="2 3" key="1">
    <citation type="submission" date="2018-09" db="EMBL/GenBank/DDBJ databases">
        <authorList>
            <person name="Grouzdev D.S."/>
            <person name="Krutkina M.S."/>
        </authorList>
    </citation>
    <scope>NUCLEOTIDE SEQUENCE [LARGE SCALE GENOMIC DNA]</scope>
    <source>
        <strain evidence="2 3">RmlP001</strain>
    </source>
</reference>
<protein>
    <submittedName>
        <fullName evidence="2">GlsB/YeaQ/YmgE family stress response membrane protein</fullName>
    </submittedName>
</protein>
<organism evidence="2 3">
    <name type="scientific">Lichenibacterium ramalinae</name>
    <dbReference type="NCBI Taxonomy" id="2316527"/>
    <lineage>
        <taxon>Bacteria</taxon>
        <taxon>Pseudomonadati</taxon>
        <taxon>Pseudomonadota</taxon>
        <taxon>Alphaproteobacteria</taxon>
        <taxon>Hyphomicrobiales</taxon>
        <taxon>Lichenihabitantaceae</taxon>
        <taxon>Lichenibacterium</taxon>
    </lineage>
</organism>
<dbReference type="EMBL" id="QYBC01000014">
    <property type="protein sequence ID" value="RYB03411.1"/>
    <property type="molecule type" value="Genomic_DNA"/>
</dbReference>
<reference evidence="2 3" key="2">
    <citation type="submission" date="2019-02" db="EMBL/GenBank/DDBJ databases">
        <title>'Lichenibacterium ramalinii' gen. nov. sp. nov., 'Lichenibacterium minor' gen. nov. sp. nov.</title>
        <authorList>
            <person name="Pankratov T."/>
        </authorList>
    </citation>
    <scope>NUCLEOTIDE SEQUENCE [LARGE SCALE GENOMIC DNA]</scope>
    <source>
        <strain evidence="2 3">RmlP001</strain>
    </source>
</reference>
<feature type="transmembrane region" description="Helical" evidence="1">
    <location>
        <begin position="41"/>
        <end position="61"/>
    </location>
</feature>
<keyword evidence="1" id="KW-1133">Transmembrane helix</keyword>
<evidence type="ECO:0000256" key="1">
    <source>
        <dbReference type="SAM" id="Phobius"/>
    </source>
</evidence>
<dbReference type="RefSeq" id="WP_129220365.1">
    <property type="nucleotide sequence ID" value="NZ_QYBC01000014.1"/>
</dbReference>
<keyword evidence="1" id="KW-0812">Transmembrane</keyword>
<dbReference type="Proteomes" id="UP000289411">
    <property type="component" value="Unassembled WGS sequence"/>
</dbReference>
<sequence length="99" mass="10240">MLFASLHTTNVVAILLIGLVAGWLASLSLGGGGLWRDLVTGLVGAVVGAVLLRAFGVVLPFRDPLEQYRLSPGRLGGSKPMNCSRLGAGADSPKAKALW</sequence>
<accession>A0A4Q2RDR6</accession>
<gene>
    <name evidence="2" type="ORF">D3272_16755</name>
</gene>
<evidence type="ECO:0000313" key="2">
    <source>
        <dbReference type="EMBL" id="RYB03411.1"/>
    </source>
</evidence>
<dbReference type="AlphaFoldDB" id="A0A4Q2RDR6"/>
<name>A0A4Q2RDR6_9HYPH</name>